<evidence type="ECO:0000313" key="1">
    <source>
        <dbReference type="EMBL" id="DAE07022.1"/>
    </source>
</evidence>
<dbReference type="EMBL" id="BK015444">
    <property type="protein sequence ID" value="DAE07022.1"/>
    <property type="molecule type" value="Genomic_DNA"/>
</dbReference>
<organism evidence="1">
    <name type="scientific">Myoviridae sp. ctuJM17</name>
    <dbReference type="NCBI Taxonomy" id="2825200"/>
    <lineage>
        <taxon>Viruses</taxon>
        <taxon>Duplodnaviria</taxon>
        <taxon>Heunggongvirae</taxon>
        <taxon>Uroviricota</taxon>
        <taxon>Caudoviricetes</taxon>
    </lineage>
</organism>
<proteinExistence type="predicted"/>
<keyword evidence="1" id="KW-0378">Hydrolase</keyword>
<name>A0A8S5PIX7_9CAUD</name>
<reference evidence="1" key="1">
    <citation type="journal article" date="2021" name="Proc. Natl. Acad. Sci. U.S.A.">
        <title>A Catalog of Tens of Thousands of Viruses from Human Metagenomes Reveals Hidden Associations with Chronic Diseases.</title>
        <authorList>
            <person name="Tisza M.J."/>
            <person name="Buck C.B."/>
        </authorList>
    </citation>
    <scope>NUCLEOTIDE SEQUENCE</scope>
    <source>
        <strain evidence="1">CtuJM17</strain>
    </source>
</reference>
<dbReference type="Gene3D" id="3.40.50.10400">
    <property type="entry name" value="Hypothetical protein PA1492"/>
    <property type="match status" value="1"/>
</dbReference>
<dbReference type="SUPFAM" id="SSF52309">
    <property type="entry name" value="N-(deoxy)ribosyltransferase-like"/>
    <property type="match status" value="1"/>
</dbReference>
<protein>
    <submittedName>
        <fullName evidence="1">CMP/hydroxymethyl CMP hydrolase</fullName>
    </submittedName>
</protein>
<dbReference type="InterPro" id="IPR025518">
    <property type="entry name" value="DUF4406"/>
</dbReference>
<dbReference type="Pfam" id="PF14359">
    <property type="entry name" value="DUF4406"/>
    <property type="match status" value="1"/>
</dbReference>
<accession>A0A8S5PIX7</accession>
<dbReference type="GO" id="GO:0016787">
    <property type="term" value="F:hydrolase activity"/>
    <property type="evidence" value="ECO:0007669"/>
    <property type="project" value="UniProtKB-KW"/>
</dbReference>
<sequence length="115" mass="13239">MMQNDFNTLKYKKMNNKRIYISGAIAHHDIDERKAAFAAAAHKLREEGFTPINPFDNGLPDSEDWRRHMRVDIGMLLQCGRIYMLRGWELSKGAKLELDVASSCGIEVMFETHKP</sequence>